<dbReference type="PANTHER" id="PTHR43173:SF28">
    <property type="entry name" value="AARF DOMAIN CONTAINING KINASE 5"/>
    <property type="match status" value="1"/>
</dbReference>
<evidence type="ECO:0000259" key="1">
    <source>
        <dbReference type="Pfam" id="PF03109"/>
    </source>
</evidence>
<dbReference type="InterPro" id="IPR004147">
    <property type="entry name" value="ABC1_dom"/>
</dbReference>
<keyword evidence="3" id="KW-1185">Reference proteome</keyword>
<accession>A0A5N6QUC4</accession>
<gene>
    <name evidence="2" type="ORF">FH972_006047</name>
</gene>
<dbReference type="EMBL" id="CM017322">
    <property type="protein sequence ID" value="KAE8009619.1"/>
    <property type="molecule type" value="Genomic_DNA"/>
</dbReference>
<dbReference type="PANTHER" id="PTHR43173">
    <property type="entry name" value="ABC1 FAMILY PROTEIN"/>
    <property type="match status" value="1"/>
</dbReference>
<sequence length="100" mass="11407">MTELNKGRRRTKQGSHSLLYGRTAKHLSLRAVPRHFKDTKQVLISNLGHDLSEIFLSFDEQPLAAASIAQVHRGILKDHQEVAVKLISKVFQLDDEDIHR</sequence>
<dbReference type="Pfam" id="PF03109">
    <property type="entry name" value="ABC1"/>
    <property type="match status" value="1"/>
</dbReference>
<proteinExistence type="predicted"/>
<protein>
    <recommendedName>
        <fullName evidence="1">ABC1 atypical kinase-like domain-containing protein</fullName>
    </recommendedName>
</protein>
<dbReference type="OrthoDB" id="427480at2759"/>
<evidence type="ECO:0000313" key="3">
    <source>
        <dbReference type="Proteomes" id="UP000327013"/>
    </source>
</evidence>
<evidence type="ECO:0000313" key="2">
    <source>
        <dbReference type="EMBL" id="KAE8009619.1"/>
    </source>
</evidence>
<name>A0A5N6QUC4_9ROSI</name>
<reference evidence="2 3" key="1">
    <citation type="submission" date="2019-06" db="EMBL/GenBank/DDBJ databases">
        <title>A chromosomal-level reference genome of Carpinus fangiana (Coryloideae, Betulaceae).</title>
        <authorList>
            <person name="Yang X."/>
            <person name="Wang Z."/>
            <person name="Zhang L."/>
            <person name="Hao G."/>
            <person name="Liu J."/>
            <person name="Yang Y."/>
        </authorList>
    </citation>
    <scope>NUCLEOTIDE SEQUENCE [LARGE SCALE GENOMIC DNA]</scope>
    <source>
        <strain evidence="2">Cfa_2016G</strain>
        <tissue evidence="2">Leaf</tissue>
    </source>
</reference>
<dbReference type="Proteomes" id="UP000327013">
    <property type="component" value="Chromosome 2"/>
</dbReference>
<feature type="domain" description="ABC1 atypical kinase-like" evidence="1">
    <location>
        <begin position="30"/>
        <end position="87"/>
    </location>
</feature>
<dbReference type="AlphaFoldDB" id="A0A5N6QUC4"/>
<organism evidence="2 3">
    <name type="scientific">Carpinus fangiana</name>
    <dbReference type="NCBI Taxonomy" id="176857"/>
    <lineage>
        <taxon>Eukaryota</taxon>
        <taxon>Viridiplantae</taxon>
        <taxon>Streptophyta</taxon>
        <taxon>Embryophyta</taxon>
        <taxon>Tracheophyta</taxon>
        <taxon>Spermatophyta</taxon>
        <taxon>Magnoliopsida</taxon>
        <taxon>eudicotyledons</taxon>
        <taxon>Gunneridae</taxon>
        <taxon>Pentapetalae</taxon>
        <taxon>rosids</taxon>
        <taxon>fabids</taxon>
        <taxon>Fagales</taxon>
        <taxon>Betulaceae</taxon>
        <taxon>Carpinus</taxon>
    </lineage>
</organism>
<dbReference type="InterPro" id="IPR051130">
    <property type="entry name" value="Mito_struct-func_regulator"/>
</dbReference>